<dbReference type="VEuPathDB" id="TriTrypDB:TCDM_01727"/>
<dbReference type="VEuPathDB" id="TriTrypDB:TcBrA4_0000320"/>
<dbReference type="VEuPathDB" id="TriTrypDB:C4B63_45g113"/>
<evidence type="ECO:0000313" key="3">
    <source>
        <dbReference type="Proteomes" id="UP000246121"/>
    </source>
</evidence>
<dbReference type="VEuPathDB" id="TriTrypDB:TcCL_ESM02515"/>
<dbReference type="AlphaFoldDB" id="A0A2V2V447"/>
<evidence type="ECO:0000259" key="1">
    <source>
        <dbReference type="Pfam" id="PF05292"/>
    </source>
</evidence>
<dbReference type="GO" id="GO:0005782">
    <property type="term" value="C:peroxisomal matrix"/>
    <property type="evidence" value="ECO:0007669"/>
    <property type="project" value="TreeGrafter"/>
</dbReference>
<dbReference type="VEuPathDB" id="TriTrypDB:TcG_03004"/>
<feature type="domain" description="Malonyl-CoA decarboxylase C-terminal" evidence="1">
    <location>
        <begin position="331"/>
        <end position="691"/>
    </location>
</feature>
<dbReference type="GO" id="GO:0006085">
    <property type="term" value="P:acetyl-CoA biosynthetic process"/>
    <property type="evidence" value="ECO:0007669"/>
    <property type="project" value="TreeGrafter"/>
</dbReference>
<dbReference type="PANTHER" id="PTHR28641:SF1">
    <property type="entry name" value="MALONYL-COA DECARBOXYLASE, MITOCHONDRIAL"/>
    <property type="match status" value="1"/>
</dbReference>
<dbReference type="InterPro" id="IPR038917">
    <property type="entry name" value="Malonyl_CoA_deC"/>
</dbReference>
<dbReference type="InterPro" id="IPR007956">
    <property type="entry name" value="Malonyl_CoA_deC_C"/>
</dbReference>
<dbReference type="VEuPathDB" id="TriTrypDB:TcCLB.509603.19"/>
<dbReference type="VEuPathDB" id="TriTrypDB:Tc_MARK_8247"/>
<dbReference type="Proteomes" id="UP000246121">
    <property type="component" value="Unassembled WGS sequence"/>
</dbReference>
<sequence>MPFQRHIIRRGSCRSGPFSLCSHVGWAFQHPRRLHGTQPTPWQSEDRVANWCCRLWGLREGCWGDSPSLPSPASMPSRTSPHRGLGRELLSEVECQIKLAEELKAVMIGEKGRLPESLVESVWDIYESIIPPDVATDIARYVTPTQEIKFFEFIGLLAELDINLADVKAATEKLTRCVGVIETLHTDVKRGEERGGEQKDSASSSELASDAAMLSAKLVTAKNELLRQCVAVSQAGSPVHYLWLRQSASLERGMKRLMDLRRCVTYFKSRCRERLAALQADRKQEGQQLSAPVTVAARRENMDLWIARQRHVSSIDGALEFLFSDFFAKEWLVMEELTWHSTPPLLLEKVIAAEAVHPFFIGLADMKQRLQPTKNRHLFAFFHPAVVEEPLIAVQVALTRGIAGSVDRILGRPSPLDNPQRELGDACTHDTRGCNDGSCSDGVDTAIFYSINSANSALRGFNLGNLLIKRVVREIEARLNAERRAEGLSLITTFSTLSPIPGYIPWLTTQVAKLQQEVLECRDGSSAGDLKFLNHRIFGDSKDDEVCLFSQLREAVLQFVSRHPDTHADLAAHLLPQCSNCATGVANLFTMRFLLRLFQMPDVDTNSHHHHHHYHPAWWEDSDLTRAIELPLLRSVAHYLYKEKRRGRILDQVGNFHISNGATMWRLNYLGNCSVAGSRESATVMVNYLYDPARVSEQVNAYEVQRTVSVGEKVLQHLGTI</sequence>
<dbReference type="GO" id="GO:0050080">
    <property type="term" value="F:malonyl-CoA decarboxylase activity"/>
    <property type="evidence" value="ECO:0007669"/>
    <property type="project" value="InterPro"/>
</dbReference>
<name>A0A2V2V447_TRYCR</name>
<organism evidence="2 3">
    <name type="scientific">Trypanosoma cruzi</name>
    <dbReference type="NCBI Taxonomy" id="5693"/>
    <lineage>
        <taxon>Eukaryota</taxon>
        <taxon>Discoba</taxon>
        <taxon>Euglenozoa</taxon>
        <taxon>Kinetoplastea</taxon>
        <taxon>Metakinetoplastina</taxon>
        <taxon>Trypanosomatida</taxon>
        <taxon>Trypanosomatidae</taxon>
        <taxon>Trypanosoma</taxon>
        <taxon>Schizotrypanum</taxon>
    </lineage>
</organism>
<proteinExistence type="predicted"/>
<accession>A0A2V2V447</accession>
<dbReference type="GO" id="GO:0006633">
    <property type="term" value="P:fatty acid biosynthetic process"/>
    <property type="evidence" value="ECO:0007669"/>
    <property type="project" value="InterPro"/>
</dbReference>
<evidence type="ECO:0000313" key="2">
    <source>
        <dbReference type="EMBL" id="PWU91150.1"/>
    </source>
</evidence>
<dbReference type="VEuPathDB" id="TriTrypDB:C3747_15g191"/>
<dbReference type="VEuPathDB" id="TriTrypDB:BCY84_12616"/>
<dbReference type="VEuPathDB" id="TriTrypDB:TcCLB.506401.50"/>
<protein>
    <submittedName>
        <fullName evidence="2">Putative malonyl-CoA decarboxylase, mitochondrial</fullName>
    </submittedName>
</protein>
<dbReference type="VEuPathDB" id="TriTrypDB:TCSYLVIO_009743"/>
<reference evidence="2 3" key="1">
    <citation type="journal article" date="2018" name="Microb. Genom.">
        <title>Expanding an expanded genome: long-read sequencing of Trypanosoma cruzi.</title>
        <authorList>
            <person name="Berna L."/>
            <person name="Rodriguez M."/>
            <person name="Chiribao M.L."/>
            <person name="Parodi-Talice A."/>
            <person name="Pita S."/>
            <person name="Rijo G."/>
            <person name="Alvarez-Valin F."/>
            <person name="Robello C."/>
        </authorList>
    </citation>
    <scope>NUCLEOTIDE SEQUENCE [LARGE SCALE GENOMIC DNA]</scope>
    <source>
        <strain evidence="2 3">Dm28c</strain>
    </source>
</reference>
<dbReference type="PANTHER" id="PTHR28641">
    <property type="match status" value="1"/>
</dbReference>
<dbReference type="EMBL" id="PRFA01000045">
    <property type="protein sequence ID" value="PWU91150.1"/>
    <property type="molecule type" value="Genomic_DNA"/>
</dbReference>
<dbReference type="VEuPathDB" id="TriTrypDB:ECC02_000883"/>
<dbReference type="InterPro" id="IPR042303">
    <property type="entry name" value="Malonyl_CoA_deC_C_sf"/>
</dbReference>
<dbReference type="Gene3D" id="3.40.630.150">
    <property type="entry name" value="Malonyl-CoA decarboxylase, catalytic domain"/>
    <property type="match status" value="1"/>
</dbReference>
<dbReference type="VEuPathDB" id="TriTrypDB:TcCLB.509605.10"/>
<comment type="caution">
    <text evidence="2">The sequence shown here is derived from an EMBL/GenBank/DDBJ whole genome shotgun (WGS) entry which is preliminary data.</text>
</comment>
<dbReference type="GO" id="GO:2001294">
    <property type="term" value="P:malonyl-CoA catabolic process"/>
    <property type="evidence" value="ECO:0007669"/>
    <property type="project" value="TreeGrafter"/>
</dbReference>
<dbReference type="Pfam" id="PF05292">
    <property type="entry name" value="MCD"/>
    <property type="match status" value="1"/>
</dbReference>
<dbReference type="GO" id="GO:0005759">
    <property type="term" value="C:mitochondrial matrix"/>
    <property type="evidence" value="ECO:0007669"/>
    <property type="project" value="TreeGrafter"/>
</dbReference>
<gene>
    <name evidence="2" type="ORF">C4B63_45g113</name>
</gene>